<name>A0A4P9VMR7_9GAMM</name>
<protein>
    <submittedName>
        <fullName evidence="2">Uncharacterized protein</fullName>
    </submittedName>
</protein>
<dbReference type="RefSeq" id="WP_094786959.1">
    <property type="nucleotide sequence ID" value="NZ_NDXW01000001.1"/>
</dbReference>
<feature type="region of interest" description="Disordered" evidence="1">
    <location>
        <begin position="1"/>
        <end position="68"/>
    </location>
</feature>
<feature type="compositionally biased region" description="Polar residues" evidence="1">
    <location>
        <begin position="56"/>
        <end position="67"/>
    </location>
</feature>
<gene>
    <name evidence="2" type="ORF">B9G39_09665</name>
</gene>
<sequence length="121" mass="13615">MSRTARSLQPSPPHPKPQVPGTTTTVRVDNPHVPGQQKHAHVKPKGKPEVVINKDGTGSHNSDPKNLTKNKKVREFLKKKGFRILYNPYFLMPDPDALEQEYCRQNPHGIGCIPVQDCGWM</sequence>
<comment type="caution">
    <text evidence="2">The sequence shown here is derived from an EMBL/GenBank/DDBJ whole genome shotgun (WGS) entry which is preliminary data.</text>
</comment>
<proteinExistence type="predicted"/>
<accession>A0A4P9VMR7</accession>
<evidence type="ECO:0000313" key="3">
    <source>
        <dbReference type="Proteomes" id="UP000257039"/>
    </source>
</evidence>
<evidence type="ECO:0000313" key="2">
    <source>
        <dbReference type="EMBL" id="RDH43684.1"/>
    </source>
</evidence>
<dbReference type="AlphaFoldDB" id="A0A4P9VMR7"/>
<reference evidence="2 3" key="1">
    <citation type="submission" date="2017-04" db="EMBL/GenBank/DDBJ databases">
        <title>Draft genome sequence of Zooshikella ganghwensis VG4 isolated from Red Sea sediments.</title>
        <authorList>
            <person name="Rehman Z."/>
            <person name="Alam I."/>
            <person name="Kamau A."/>
            <person name="Bajic V."/>
            <person name="Leiknes T."/>
        </authorList>
    </citation>
    <scope>NUCLEOTIDE SEQUENCE [LARGE SCALE GENOMIC DNA]</scope>
    <source>
        <strain evidence="2 3">VG4</strain>
    </source>
</reference>
<keyword evidence="3" id="KW-1185">Reference proteome</keyword>
<evidence type="ECO:0000256" key="1">
    <source>
        <dbReference type="SAM" id="MobiDB-lite"/>
    </source>
</evidence>
<organism evidence="2 3">
    <name type="scientific">Zooshikella ganghwensis</name>
    <dbReference type="NCBI Taxonomy" id="202772"/>
    <lineage>
        <taxon>Bacteria</taxon>
        <taxon>Pseudomonadati</taxon>
        <taxon>Pseudomonadota</taxon>
        <taxon>Gammaproteobacteria</taxon>
        <taxon>Oceanospirillales</taxon>
        <taxon>Zooshikellaceae</taxon>
        <taxon>Zooshikella</taxon>
    </lineage>
</organism>
<dbReference type="Proteomes" id="UP000257039">
    <property type="component" value="Unassembled WGS sequence"/>
</dbReference>
<dbReference type="EMBL" id="NDXW01000001">
    <property type="protein sequence ID" value="RDH43684.1"/>
    <property type="molecule type" value="Genomic_DNA"/>
</dbReference>